<proteinExistence type="predicted"/>
<feature type="transmembrane region" description="Helical" evidence="1">
    <location>
        <begin position="116"/>
        <end position="134"/>
    </location>
</feature>
<dbReference type="AlphaFoldDB" id="X0V055"/>
<name>X0V055_9ZZZZ</name>
<feature type="non-terminal residue" evidence="2">
    <location>
        <position position="1"/>
    </location>
</feature>
<keyword evidence="1" id="KW-0812">Transmembrane</keyword>
<gene>
    <name evidence="2" type="ORF">S01H1_29937</name>
</gene>
<dbReference type="PANTHER" id="PTHR35902">
    <property type="entry name" value="S-LAYER DOMAIN-LIKE PROTEIN-RELATED"/>
    <property type="match status" value="1"/>
</dbReference>
<dbReference type="EMBL" id="BARS01018399">
    <property type="protein sequence ID" value="GAF94025.1"/>
    <property type="molecule type" value="Genomic_DNA"/>
</dbReference>
<dbReference type="PANTHER" id="PTHR35902:SF3">
    <property type="entry name" value="NPCBM-ASSOCIATED, NEW3 DOMAIN OF ALPHA-GALACTOSIDASE"/>
    <property type="match status" value="1"/>
</dbReference>
<reference evidence="2" key="1">
    <citation type="journal article" date="2014" name="Front. Microbiol.">
        <title>High frequency of phylogenetically diverse reductive dehalogenase-homologous genes in deep subseafloor sedimentary metagenomes.</title>
        <authorList>
            <person name="Kawai M."/>
            <person name="Futagami T."/>
            <person name="Toyoda A."/>
            <person name="Takaki Y."/>
            <person name="Nishi S."/>
            <person name="Hori S."/>
            <person name="Arai W."/>
            <person name="Tsubouchi T."/>
            <person name="Morono Y."/>
            <person name="Uchiyama I."/>
            <person name="Ito T."/>
            <person name="Fujiyama A."/>
            <person name="Inagaki F."/>
            <person name="Takami H."/>
        </authorList>
    </citation>
    <scope>NUCLEOTIDE SEQUENCE</scope>
    <source>
        <strain evidence="2">Expedition CK06-06</strain>
    </source>
</reference>
<keyword evidence="1" id="KW-0472">Membrane</keyword>
<evidence type="ECO:0000313" key="2">
    <source>
        <dbReference type="EMBL" id="GAF94025.1"/>
    </source>
</evidence>
<dbReference type="NCBIfam" id="TIGR01167">
    <property type="entry name" value="LPXTG_anchor"/>
    <property type="match status" value="1"/>
</dbReference>
<comment type="caution">
    <text evidence="2">The sequence shown here is derived from an EMBL/GenBank/DDBJ whole genome shotgun (WGS) entry which is preliminary data.</text>
</comment>
<sequence>DSTEVYSKKKSGEVTIKIVNRGLTNIKLLTAKLESNKAFEVLSQEEVYIGNIDSDDYETVEFTLDIKSREEVVTLPIELIYMDATNKEFKQTKDIELRVFSKSEAQKAGMVEKSSVGYTIMFLIVVVGLGIYFWRRRKKKKAQKKE</sequence>
<protein>
    <recommendedName>
        <fullName evidence="3">CARDB domain-containing protein</fullName>
    </recommendedName>
</protein>
<evidence type="ECO:0000256" key="1">
    <source>
        <dbReference type="SAM" id="Phobius"/>
    </source>
</evidence>
<keyword evidence="1" id="KW-1133">Transmembrane helix</keyword>
<evidence type="ECO:0008006" key="3">
    <source>
        <dbReference type="Google" id="ProtNLM"/>
    </source>
</evidence>
<accession>X0V055</accession>
<organism evidence="2">
    <name type="scientific">marine sediment metagenome</name>
    <dbReference type="NCBI Taxonomy" id="412755"/>
    <lineage>
        <taxon>unclassified sequences</taxon>
        <taxon>metagenomes</taxon>
        <taxon>ecological metagenomes</taxon>
    </lineage>
</organism>